<dbReference type="SUPFAM" id="SSF50249">
    <property type="entry name" value="Nucleic acid-binding proteins"/>
    <property type="match status" value="1"/>
</dbReference>
<dbReference type="Gene3D" id="3.30.1490.120">
    <property type="entry name" value="RNA polymerase Rpb7-like, N-terminal domain"/>
    <property type="match status" value="1"/>
</dbReference>
<protein>
    <submittedName>
        <fullName evidence="12">Zinc-binding protein</fullName>
    </submittedName>
</protein>
<dbReference type="GO" id="GO:0005665">
    <property type="term" value="C:RNA polymerase II, core complex"/>
    <property type="evidence" value="ECO:0007669"/>
    <property type="project" value="UniProtKB-ARBA"/>
</dbReference>
<comment type="similarity">
    <text evidence="2">Belongs to the eukaryotic RPB7/RPC8 RNA polymerase subunit family.</text>
</comment>
<keyword evidence="4" id="KW-0479">Metal-binding</keyword>
<feature type="region of interest" description="Disordered" evidence="9">
    <location>
        <begin position="460"/>
        <end position="485"/>
    </location>
</feature>
<dbReference type="PANTHER" id="PTHR46983">
    <property type="entry name" value="CYSTEINE AND HISTIDINE-RICH DOMAIN-CONTAINING PROTEIN 1"/>
    <property type="match status" value="1"/>
</dbReference>
<feature type="domain" description="CS" evidence="10">
    <location>
        <begin position="573"/>
        <end position="664"/>
    </location>
</feature>
<feature type="compositionally biased region" description="Basic and acidic residues" evidence="9">
    <location>
        <begin position="434"/>
        <end position="444"/>
    </location>
</feature>
<accession>A0A8H5X8N1</accession>
<dbReference type="InterPro" id="IPR008978">
    <property type="entry name" value="HSP20-like_chaperone"/>
</dbReference>
<evidence type="ECO:0000256" key="2">
    <source>
        <dbReference type="ARBA" id="ARBA00009307"/>
    </source>
</evidence>
<dbReference type="InterPro" id="IPR036898">
    <property type="entry name" value="RNA_pol_Rpb7-like_N_sf"/>
</dbReference>
<evidence type="ECO:0000256" key="5">
    <source>
        <dbReference type="ARBA" id="ARBA00022737"/>
    </source>
</evidence>
<name>A0A8H5X8N1_FUSCI</name>
<reference evidence="13" key="1">
    <citation type="journal article" date="2020" name="BMC Genomics">
        <title>Correction to: Identification and distribution of gene clusters required for synthesis of sphingolipid metabolism inhibitors in diverse species of the filamentous fungus Fusarium.</title>
        <authorList>
            <person name="Kim H.S."/>
            <person name="Lohmar J.M."/>
            <person name="Busman M."/>
            <person name="Brown D.W."/>
            <person name="Naumann T.A."/>
            <person name="Divon H.H."/>
            <person name="Lysoe E."/>
            <person name="Uhlig S."/>
            <person name="Proctor R.H."/>
        </authorList>
    </citation>
    <scope>NUCLEOTIDE SEQUENCE [LARGE SCALE GENOMIC DNA]</scope>
    <source>
        <strain evidence="13">NRRL 25331</strain>
    </source>
</reference>
<evidence type="ECO:0000313" key="13">
    <source>
        <dbReference type="Proteomes" id="UP000572754"/>
    </source>
</evidence>
<evidence type="ECO:0000256" key="4">
    <source>
        <dbReference type="ARBA" id="ARBA00022723"/>
    </source>
</evidence>
<dbReference type="FunFam" id="2.40.50.140:FF:000043">
    <property type="entry name" value="DNA-directed RNA polymerase II subunit RPB7"/>
    <property type="match status" value="1"/>
</dbReference>
<dbReference type="Gene3D" id="2.60.40.790">
    <property type="match status" value="1"/>
</dbReference>
<evidence type="ECO:0000256" key="6">
    <source>
        <dbReference type="ARBA" id="ARBA00022833"/>
    </source>
</evidence>
<feature type="domain" description="CHORD" evidence="11">
    <location>
        <begin position="495"/>
        <end position="556"/>
    </location>
</feature>
<dbReference type="Proteomes" id="UP000572754">
    <property type="component" value="Unassembled WGS sequence"/>
</dbReference>
<feature type="region of interest" description="Disordered" evidence="9">
    <location>
        <begin position="424"/>
        <end position="445"/>
    </location>
</feature>
<dbReference type="Pfam" id="PF00575">
    <property type="entry name" value="S1"/>
    <property type="match status" value="1"/>
</dbReference>
<keyword evidence="5" id="KW-0677">Repeat</keyword>
<dbReference type="GO" id="GO:0003676">
    <property type="term" value="F:nucleic acid binding"/>
    <property type="evidence" value="ECO:0007669"/>
    <property type="project" value="InterPro"/>
</dbReference>
<dbReference type="AlphaFoldDB" id="A0A8H5X8N1"/>
<dbReference type="InterPro" id="IPR003029">
    <property type="entry name" value="S1_domain"/>
</dbReference>
<gene>
    <name evidence="12" type="ORF">FCIRC_2826</name>
</gene>
<dbReference type="GO" id="GO:0046872">
    <property type="term" value="F:metal ion binding"/>
    <property type="evidence" value="ECO:0007669"/>
    <property type="project" value="UniProtKB-KW"/>
</dbReference>
<keyword evidence="6" id="KW-0862">Zinc</keyword>
<dbReference type="PROSITE" id="PS51203">
    <property type="entry name" value="CS"/>
    <property type="match status" value="1"/>
</dbReference>
<dbReference type="CDD" id="cd04329">
    <property type="entry name" value="RNAP_II_Rpb7_N"/>
    <property type="match status" value="1"/>
</dbReference>
<dbReference type="Pfam" id="PF04969">
    <property type="entry name" value="CS"/>
    <property type="match status" value="1"/>
</dbReference>
<dbReference type="PANTHER" id="PTHR46983:SF3">
    <property type="entry name" value="CHPADIPLOID STATE MAINTENANCE PROTEIN CHPA"/>
    <property type="match status" value="1"/>
</dbReference>
<dbReference type="InterPro" id="IPR007052">
    <property type="entry name" value="CS_dom"/>
</dbReference>
<dbReference type="GO" id="GO:0003824">
    <property type="term" value="F:catalytic activity"/>
    <property type="evidence" value="ECO:0007669"/>
    <property type="project" value="InterPro"/>
</dbReference>
<dbReference type="InterPro" id="IPR039790">
    <property type="entry name" value="CHRD1"/>
</dbReference>
<keyword evidence="7" id="KW-0804">Transcription</keyword>
<dbReference type="InterPro" id="IPR040442">
    <property type="entry name" value="Pyrv_kinase-like_dom_sf"/>
</dbReference>
<dbReference type="InterPro" id="IPR015813">
    <property type="entry name" value="Pyrv/PenolPyrv_kinase-like_dom"/>
</dbReference>
<evidence type="ECO:0000259" key="10">
    <source>
        <dbReference type="PROSITE" id="PS51203"/>
    </source>
</evidence>
<reference evidence="12 13" key="2">
    <citation type="submission" date="2020-05" db="EMBL/GenBank/DDBJ databases">
        <title>Identification and distribution of gene clusters putatively required for synthesis of sphingolipid metabolism inhibitors in phylogenetically diverse species of the filamentous fungus Fusarium.</title>
        <authorList>
            <person name="Kim H.-S."/>
            <person name="Busman M."/>
            <person name="Brown D.W."/>
            <person name="Divon H."/>
            <person name="Uhlig S."/>
            <person name="Proctor R.H."/>
        </authorList>
    </citation>
    <scope>NUCLEOTIDE SEQUENCE [LARGE SCALE GENOMIC DNA]</scope>
    <source>
        <strain evidence="12 13">NRRL 25331</strain>
    </source>
</reference>
<dbReference type="InterPro" id="IPR007051">
    <property type="entry name" value="CHORD_dom"/>
</dbReference>
<dbReference type="Pfam" id="PF03328">
    <property type="entry name" value="HpcH_HpaI"/>
    <property type="match status" value="1"/>
</dbReference>
<sequence>MFFLYNLERKVTLHPSFMGRNMHDLVTAKLLKDVEGTCAGSYFIISIMDAFEISEGRILPGLGMAEFTVGYRAVVWRPFKGETVDAVVHSINPQGFFAHAGPLQLFVSAHLIPSDVKYDPNATPPQFTNNEDTSIEPQTHVRVKIIGTRTEVGEMWAIGSIKEDYLGLRTALLEGKKAFGAWQMLPGANVSRVLARSGVDWVLVDCEHGNLDDGAMHDAVPAIAATGVSPIVRLPDMQGWMVKRALDSGAHGIVVPLLRTPEEARQLVQFAKFPPLGRRGFGSPIAPERFHPEPSFSEYLQQANDSLLTIVQIETREALESIDEIAAVDGIDVLFIGPFDLGNALGHPIIEGVMATELKDAIAKILAAGIEVSLGCGKEFTDPDEKCEYHPGPPIFHEGQKGWKCCKPRVLTFDEFMDIPPCTTGTHSTTDKPPQLEEKPKQDDAALAQKIDALNAATPSRAPIPTAQHAPTPPPPAPESEDDDPSLEIADGVGCKRRACGVTYKKGSSRDDEECVHHPGVPIFHEGSKGYSCCKRRVLEFDQFMKIEGCKTKNRHLFVGSGKKDGGGSEEVVSSVRHDFYQTPVNVIASFFLKKIDKSTAKIELQPKQLNLDLITTDSPPKRYTAEVPLFAPIDPEKSSYRVLGTKLEFVLAKSDGTSWPVLRGDEALTGEILQVGRAGRA</sequence>
<dbReference type="PROSITE" id="PS51401">
    <property type="entry name" value="CHORD"/>
    <property type="match status" value="2"/>
</dbReference>
<dbReference type="SUPFAM" id="SSF49764">
    <property type="entry name" value="HSP20-like chaperones"/>
    <property type="match status" value="1"/>
</dbReference>
<evidence type="ECO:0000256" key="8">
    <source>
        <dbReference type="ARBA" id="ARBA00023242"/>
    </source>
</evidence>
<comment type="subcellular location">
    <subcellularLocation>
        <location evidence="1">Nucleus</location>
    </subcellularLocation>
</comment>
<dbReference type="GO" id="GO:0006351">
    <property type="term" value="P:DNA-templated transcription"/>
    <property type="evidence" value="ECO:0007669"/>
    <property type="project" value="InterPro"/>
</dbReference>
<dbReference type="CDD" id="cd06466">
    <property type="entry name" value="p23_CS_SGT1_like"/>
    <property type="match status" value="1"/>
</dbReference>
<dbReference type="SUPFAM" id="SSF88798">
    <property type="entry name" value="N-terminal, heterodimerisation domain of RBP7 (RpoE)"/>
    <property type="match status" value="1"/>
</dbReference>
<dbReference type="Gene3D" id="2.40.50.140">
    <property type="entry name" value="Nucleic acid-binding proteins"/>
    <property type="match status" value="1"/>
</dbReference>
<dbReference type="Gene3D" id="3.20.20.60">
    <property type="entry name" value="Phosphoenolpyruvate-binding domains"/>
    <property type="match status" value="1"/>
</dbReference>
<dbReference type="SUPFAM" id="SSF51621">
    <property type="entry name" value="Phosphoenolpyruvate/pyruvate domain"/>
    <property type="match status" value="1"/>
</dbReference>
<dbReference type="FunFam" id="3.30.1490.120:FF:000001">
    <property type="entry name" value="DNA-directed RNA polymerase II subunit RPB7"/>
    <property type="match status" value="1"/>
</dbReference>
<dbReference type="InterPro" id="IPR012340">
    <property type="entry name" value="NA-bd_OB-fold"/>
</dbReference>
<dbReference type="EMBL" id="JAAQPE010000090">
    <property type="protein sequence ID" value="KAF5686615.1"/>
    <property type="molecule type" value="Genomic_DNA"/>
</dbReference>
<feature type="domain" description="CHORD" evidence="11">
    <location>
        <begin position="371"/>
        <end position="427"/>
    </location>
</feature>
<evidence type="ECO:0000313" key="12">
    <source>
        <dbReference type="EMBL" id="KAF5686615.1"/>
    </source>
</evidence>
<evidence type="ECO:0000256" key="3">
    <source>
        <dbReference type="ARBA" id="ARBA00022478"/>
    </source>
</evidence>
<dbReference type="Pfam" id="PF04968">
    <property type="entry name" value="CHORD"/>
    <property type="match status" value="2"/>
</dbReference>
<evidence type="ECO:0000256" key="7">
    <source>
        <dbReference type="ARBA" id="ARBA00023163"/>
    </source>
</evidence>
<keyword evidence="3" id="KW-0240">DNA-directed RNA polymerase</keyword>
<comment type="caution">
    <text evidence="12">The sequence shown here is derived from an EMBL/GenBank/DDBJ whole genome shotgun (WGS) entry which is preliminary data.</text>
</comment>
<organism evidence="12 13">
    <name type="scientific">Fusarium circinatum</name>
    <name type="common">Pitch canker fungus</name>
    <name type="synonym">Gibberella circinata</name>
    <dbReference type="NCBI Taxonomy" id="48490"/>
    <lineage>
        <taxon>Eukaryota</taxon>
        <taxon>Fungi</taxon>
        <taxon>Dikarya</taxon>
        <taxon>Ascomycota</taxon>
        <taxon>Pezizomycotina</taxon>
        <taxon>Sordariomycetes</taxon>
        <taxon>Hypocreomycetidae</taxon>
        <taxon>Hypocreales</taxon>
        <taxon>Nectriaceae</taxon>
        <taxon>Fusarium</taxon>
        <taxon>Fusarium fujikuroi species complex</taxon>
    </lineage>
</organism>
<dbReference type="InterPro" id="IPR005000">
    <property type="entry name" value="Aldolase/citrate-lyase_domain"/>
</dbReference>
<evidence type="ECO:0000256" key="9">
    <source>
        <dbReference type="SAM" id="MobiDB-lite"/>
    </source>
</evidence>
<evidence type="ECO:0000259" key="11">
    <source>
        <dbReference type="PROSITE" id="PS51401"/>
    </source>
</evidence>
<keyword evidence="13" id="KW-1185">Reference proteome</keyword>
<dbReference type="Pfam" id="PF03876">
    <property type="entry name" value="SHS2_Rpb7-N"/>
    <property type="match status" value="1"/>
</dbReference>
<dbReference type="Gene3D" id="4.10.1130.20">
    <property type="match status" value="1"/>
</dbReference>
<evidence type="ECO:0000256" key="1">
    <source>
        <dbReference type="ARBA" id="ARBA00004123"/>
    </source>
</evidence>
<proteinExistence type="inferred from homology"/>
<dbReference type="CDD" id="cd04462">
    <property type="entry name" value="S1_RNAPII_Rpb7"/>
    <property type="match status" value="1"/>
</dbReference>
<dbReference type="InterPro" id="IPR005576">
    <property type="entry name" value="Rpb7-like_N"/>
</dbReference>
<keyword evidence="8" id="KW-0539">Nucleus</keyword>